<evidence type="ECO:0000256" key="3">
    <source>
        <dbReference type="ARBA" id="ARBA00022806"/>
    </source>
</evidence>
<evidence type="ECO:0000256" key="1">
    <source>
        <dbReference type="ARBA" id="ARBA00012552"/>
    </source>
</evidence>
<keyword evidence="3" id="KW-0547">Nucleotide-binding</keyword>
<feature type="compositionally biased region" description="Basic and acidic residues" evidence="5">
    <location>
        <begin position="151"/>
        <end position="166"/>
    </location>
</feature>
<feature type="compositionally biased region" description="Low complexity" evidence="5">
    <location>
        <begin position="167"/>
        <end position="192"/>
    </location>
</feature>
<sequence>GVSNDNSDSEMEDKTTANLALLKLDEWLHLKLDPEAAGLLLQLRQKWHSLFLRRMRAPSKPWSQVDETTVRAIIAVLSTEEQAAGLQQPSGIGQRPRPMTSEELPLASTWRSTNSRKSSAETEFSDDSSNAEKVLVKSTPPALHQPKKYKEKTILHSKRTSDDKSDQSSVKSTDSSSYPSPCASPSSPISGK</sequence>
<evidence type="ECO:0000313" key="7">
    <source>
        <dbReference type="EMBL" id="KFQ60268.1"/>
    </source>
</evidence>
<evidence type="ECO:0000256" key="5">
    <source>
        <dbReference type="SAM" id="MobiDB-lite"/>
    </source>
</evidence>
<keyword evidence="2" id="KW-0378">Hydrolase</keyword>
<evidence type="ECO:0000256" key="2">
    <source>
        <dbReference type="ARBA" id="ARBA00022801"/>
    </source>
</evidence>
<evidence type="ECO:0000259" key="6">
    <source>
        <dbReference type="Pfam" id="PF26026"/>
    </source>
</evidence>
<protein>
    <recommendedName>
        <fullName evidence="1">RNA helicase</fullName>
        <ecNumber evidence="1">3.6.4.13</ecNumber>
    </recommendedName>
</protein>
<dbReference type="AlphaFoldDB" id="A0A091SPK3"/>
<evidence type="ECO:0000313" key="8">
    <source>
        <dbReference type="Proteomes" id="UP000054150"/>
    </source>
</evidence>
<dbReference type="EMBL" id="KK480218">
    <property type="protein sequence ID" value="KFQ60268.1"/>
    <property type="molecule type" value="Genomic_DNA"/>
</dbReference>
<accession>A0A091SPK3</accession>
<feature type="domain" description="RNA helicase C-terminal" evidence="6">
    <location>
        <begin position="21"/>
        <end position="79"/>
    </location>
</feature>
<reference evidence="7 8" key="1">
    <citation type="submission" date="2014-04" db="EMBL/GenBank/DDBJ databases">
        <title>Genome evolution of avian class.</title>
        <authorList>
            <person name="Zhang G."/>
            <person name="Li C."/>
        </authorList>
    </citation>
    <scope>NUCLEOTIDE SEQUENCE [LARGE SCALE GENOMIC DNA]</scope>
    <source>
        <strain evidence="7">BGI_N334</strain>
    </source>
</reference>
<dbReference type="Proteomes" id="UP000054150">
    <property type="component" value="Unassembled WGS sequence"/>
</dbReference>
<feature type="non-terminal residue" evidence="7">
    <location>
        <position position="192"/>
    </location>
</feature>
<organism evidence="7 8">
    <name type="scientific">Pelecanus crispus</name>
    <name type="common">Dalmatian pelican</name>
    <dbReference type="NCBI Taxonomy" id="36300"/>
    <lineage>
        <taxon>Eukaryota</taxon>
        <taxon>Metazoa</taxon>
        <taxon>Chordata</taxon>
        <taxon>Craniata</taxon>
        <taxon>Vertebrata</taxon>
        <taxon>Euteleostomi</taxon>
        <taxon>Archelosauria</taxon>
        <taxon>Archosauria</taxon>
        <taxon>Dinosauria</taxon>
        <taxon>Saurischia</taxon>
        <taxon>Theropoda</taxon>
        <taxon>Coelurosauria</taxon>
        <taxon>Aves</taxon>
        <taxon>Neognathae</taxon>
        <taxon>Neoaves</taxon>
        <taxon>Aequornithes</taxon>
        <taxon>Pelecaniformes</taxon>
        <taxon>Pelecanidae</taxon>
        <taxon>Pelecanus</taxon>
    </lineage>
</organism>
<dbReference type="EC" id="3.6.4.13" evidence="1"/>
<proteinExistence type="predicted"/>
<comment type="catalytic activity">
    <reaction evidence="4">
        <text>ATP + H2O = ADP + phosphate + H(+)</text>
        <dbReference type="Rhea" id="RHEA:13065"/>
        <dbReference type="ChEBI" id="CHEBI:15377"/>
        <dbReference type="ChEBI" id="CHEBI:15378"/>
        <dbReference type="ChEBI" id="CHEBI:30616"/>
        <dbReference type="ChEBI" id="CHEBI:43474"/>
        <dbReference type="ChEBI" id="CHEBI:456216"/>
        <dbReference type="EC" id="3.6.4.13"/>
    </reaction>
</comment>
<keyword evidence="3" id="KW-0347">Helicase</keyword>
<feature type="region of interest" description="Disordered" evidence="5">
    <location>
        <begin position="82"/>
        <end position="192"/>
    </location>
</feature>
<dbReference type="InterPro" id="IPR059023">
    <property type="entry name" value="RNA_hel_CTD"/>
</dbReference>
<keyword evidence="8" id="KW-1185">Reference proteome</keyword>
<feature type="compositionally biased region" description="Polar residues" evidence="5">
    <location>
        <begin position="82"/>
        <end position="91"/>
    </location>
</feature>
<dbReference type="Pfam" id="PF26026">
    <property type="entry name" value="RNA_hel_CTD"/>
    <property type="match status" value="1"/>
</dbReference>
<gene>
    <name evidence="7" type="ORF">N334_03995</name>
</gene>
<feature type="non-terminal residue" evidence="7">
    <location>
        <position position="1"/>
    </location>
</feature>
<evidence type="ECO:0000256" key="4">
    <source>
        <dbReference type="ARBA" id="ARBA00047984"/>
    </source>
</evidence>
<name>A0A091SPK3_PELCR</name>
<keyword evidence="3" id="KW-0067">ATP-binding</keyword>